<gene>
    <name evidence="1" type="ORF">IE53DRAFT_368412</name>
</gene>
<dbReference type="EMBL" id="KZ819877">
    <property type="protein sequence ID" value="PWN51017.1"/>
    <property type="molecule type" value="Genomic_DNA"/>
</dbReference>
<keyword evidence="2" id="KW-1185">Reference proteome</keyword>
<organism evidence="1 2">
    <name type="scientific">Violaceomyces palustris</name>
    <dbReference type="NCBI Taxonomy" id="1673888"/>
    <lineage>
        <taxon>Eukaryota</taxon>
        <taxon>Fungi</taxon>
        <taxon>Dikarya</taxon>
        <taxon>Basidiomycota</taxon>
        <taxon>Ustilaginomycotina</taxon>
        <taxon>Ustilaginomycetes</taxon>
        <taxon>Violaceomycetales</taxon>
        <taxon>Violaceomycetaceae</taxon>
        <taxon>Violaceomyces</taxon>
    </lineage>
</organism>
<sequence length="818" mass="91065">MNRELANKQSPPGQSGNLSTNPTPPPVPEKEKLASPPGEKRQDGTLSDGTVLHPSSSLKGSFNDESEGRGKDPQVDYLLVFQAVPIKNIRSKTRVPSTEKAKISNEYSRIIARIRSVGLNVTSRNAQNKAGTVLLFVKAPLAVLNQFAAHERLNDHLHGVFSPNPSLEDSSPSVKGKEQQQPPLETFTPATRIRYVHALLTSPPVKTAGGGGEAGEKGDPGSQPSSVPGGAGLVIKSSEFPHLVDMTPLHDPAYNSAWLKNWAKVSSPRNVLFGIGASDLDSIKDHFGEEIALYFGYLNFYFQALGLVALWGLGFWMAGKPYSVTYSIGLVIWNCVLVEGWRVKEKKLAVRWGTLGVDGVETRRNEFVPRTTRLDPVTGEEEEVFEWWRRELRMLVSLPVMALFASLLAMTMTLTFTIEVFVSHLYDGPGKSVVPLIPTALFVGLVPQIMQAWQATASALTRWENHKSSRSHEKWLTLKVFALQAMVAYGALTLSALVYIPFGESIMEDLVRRGWFRQSIRDVTTATRERVEFKVDASRMHSQLFAASVTSQVINAMTELVVPVLMRKVAEWKKGSGGDVVVGQGKKEKEEEEEEETKWLKRVESELELAEYDVFGDHAEMATQLGFISLWSVIWPLSPVMGLVNNFFELRSDAAKICLNHRRPRPARVESIGAWLWVITSIACLSSLSNSALVYLFQPSPVVGEAGTTTMRKDPPGSDGKSKIITSLLIATTFQQLHYILTSLIRHLFQKLDWEKSQESHLFRRSQWRKKKSETTLLLLPTSSDELGPSTSPAEEFWNREKDRGLEDVLGERHLKLE</sequence>
<evidence type="ECO:0000313" key="1">
    <source>
        <dbReference type="EMBL" id="PWN51017.1"/>
    </source>
</evidence>
<protein>
    <submittedName>
        <fullName evidence="1">DUF590-domain-containing protein</fullName>
    </submittedName>
</protein>
<evidence type="ECO:0000313" key="2">
    <source>
        <dbReference type="Proteomes" id="UP000245626"/>
    </source>
</evidence>
<name>A0ACD0NYX2_9BASI</name>
<reference evidence="1 2" key="1">
    <citation type="journal article" date="2018" name="Mol. Biol. Evol.">
        <title>Broad Genomic Sampling Reveals a Smut Pathogenic Ancestry of the Fungal Clade Ustilaginomycotina.</title>
        <authorList>
            <person name="Kijpornyongpan T."/>
            <person name="Mondo S.J."/>
            <person name="Barry K."/>
            <person name="Sandor L."/>
            <person name="Lee J."/>
            <person name="Lipzen A."/>
            <person name="Pangilinan J."/>
            <person name="LaButti K."/>
            <person name="Hainaut M."/>
            <person name="Henrissat B."/>
            <person name="Grigoriev I.V."/>
            <person name="Spatafora J.W."/>
            <person name="Aime M.C."/>
        </authorList>
    </citation>
    <scope>NUCLEOTIDE SEQUENCE [LARGE SCALE GENOMIC DNA]</scope>
    <source>
        <strain evidence="1 2">SA 807</strain>
    </source>
</reference>
<dbReference type="Proteomes" id="UP000245626">
    <property type="component" value="Unassembled WGS sequence"/>
</dbReference>
<accession>A0ACD0NYX2</accession>
<proteinExistence type="predicted"/>